<name>A0A9P3F688_ASPVI</name>
<sequence length="142" mass="15995">MGLNISETRPVEQLFLDLPIQEVLHPSPGETFSEPWTSIYVDAIRDTRWGDAVWARYHMYGEVDGETGIVAGSNNMTVLEVIKEDALGYRVNDPEIYFQALLFYATSSADGHADVIELIANLDEREIAEFKAREEAELENDA</sequence>
<dbReference type="Proteomes" id="UP000710440">
    <property type="component" value="Unassembled WGS sequence"/>
</dbReference>
<evidence type="ECO:0000313" key="1">
    <source>
        <dbReference type="EMBL" id="GIK06704.1"/>
    </source>
</evidence>
<dbReference type="RefSeq" id="XP_043129890.1">
    <property type="nucleotide sequence ID" value="XM_043273955.1"/>
</dbReference>
<accession>A0A9P3F688</accession>
<organism evidence="1 2">
    <name type="scientific">Aspergillus viridinutans</name>
    <dbReference type="NCBI Taxonomy" id="75553"/>
    <lineage>
        <taxon>Eukaryota</taxon>
        <taxon>Fungi</taxon>
        <taxon>Dikarya</taxon>
        <taxon>Ascomycota</taxon>
        <taxon>Pezizomycotina</taxon>
        <taxon>Eurotiomycetes</taxon>
        <taxon>Eurotiomycetidae</taxon>
        <taxon>Eurotiales</taxon>
        <taxon>Aspergillaceae</taxon>
        <taxon>Aspergillus</taxon>
        <taxon>Aspergillus subgen. Fumigati</taxon>
    </lineage>
</organism>
<dbReference type="GeneID" id="66930336"/>
<proteinExistence type="predicted"/>
<protein>
    <submittedName>
        <fullName evidence="1">Uncharacterized protein</fullName>
    </submittedName>
</protein>
<keyword evidence="2" id="KW-1185">Reference proteome</keyword>
<evidence type="ECO:0000313" key="2">
    <source>
        <dbReference type="Proteomes" id="UP000710440"/>
    </source>
</evidence>
<dbReference type="EMBL" id="BOPL01000011">
    <property type="protein sequence ID" value="GIK06704.1"/>
    <property type="molecule type" value="Genomic_DNA"/>
</dbReference>
<gene>
    <name evidence="1" type="ORF">Aspvir_002354</name>
</gene>
<reference evidence="1 2" key="1">
    <citation type="submission" date="2021-02" db="EMBL/GenBank/DDBJ databases">
        <title>Pan-genome distribution and transcriptional activeness of fungal secondary metabolism genes in Aspergillus section Fumigati.</title>
        <authorList>
            <person name="Takahashi H."/>
            <person name="Umemura M."/>
            <person name="Ninomiya A."/>
            <person name="Kusuya Y."/>
            <person name="Urayama S."/>
            <person name="Shimizu M."/>
            <person name="Watanabe A."/>
            <person name="Kamei K."/>
            <person name="Yaguchi T."/>
            <person name="Hagiwara D."/>
        </authorList>
    </citation>
    <scope>NUCLEOTIDE SEQUENCE [LARGE SCALE GENOMIC DNA]</scope>
    <source>
        <strain evidence="1 2">IFM 47045</strain>
    </source>
</reference>
<dbReference type="AlphaFoldDB" id="A0A9P3F688"/>
<comment type="caution">
    <text evidence="1">The sequence shown here is derived from an EMBL/GenBank/DDBJ whole genome shotgun (WGS) entry which is preliminary data.</text>
</comment>
<dbReference type="OrthoDB" id="5100247at2759"/>